<reference evidence="6 7" key="1">
    <citation type="submission" date="2022-01" db="EMBL/GenBank/DDBJ databases">
        <title>Whole genome-based taxonomy of the Shewanellaceae.</title>
        <authorList>
            <person name="Martin-Rodriguez A.J."/>
        </authorList>
    </citation>
    <scope>NUCLEOTIDE SEQUENCE [LARGE SCALE GENOMIC DNA]</scope>
    <source>
        <strain evidence="6 7">DSM 17177</strain>
    </source>
</reference>
<comment type="caution">
    <text evidence="6">The sequence shown here is derived from an EMBL/GenBank/DDBJ whole genome shotgun (WGS) entry which is preliminary data.</text>
</comment>
<feature type="transmembrane region" description="Helical" evidence="4">
    <location>
        <begin position="1056"/>
        <end position="1076"/>
    </location>
</feature>
<evidence type="ECO:0000313" key="7">
    <source>
        <dbReference type="Proteomes" id="UP001203423"/>
    </source>
</evidence>
<dbReference type="InterPro" id="IPR044899">
    <property type="entry name" value="SptP_N_sf"/>
</dbReference>
<keyword evidence="4" id="KW-0472">Membrane</keyword>
<dbReference type="RefSeq" id="WP_248943087.1">
    <property type="nucleotide sequence ID" value="NZ_JAKIKS010000187.1"/>
</dbReference>
<keyword evidence="4" id="KW-1133">Transmembrane helix</keyword>
<keyword evidence="2" id="KW-0964">Secreted</keyword>
<keyword evidence="7" id="KW-1185">Reference proteome</keyword>
<organism evidence="6 7">
    <name type="scientific">Shewanella surugensis</name>
    <dbReference type="NCBI Taxonomy" id="212020"/>
    <lineage>
        <taxon>Bacteria</taxon>
        <taxon>Pseudomonadati</taxon>
        <taxon>Pseudomonadota</taxon>
        <taxon>Gammaproteobacteria</taxon>
        <taxon>Alteromonadales</taxon>
        <taxon>Shewanellaceae</taxon>
        <taxon>Shewanella</taxon>
    </lineage>
</organism>
<dbReference type="SUPFAM" id="SSF56568">
    <property type="entry name" value="Non-globular alpha+beta subunits of globular proteins"/>
    <property type="match status" value="1"/>
</dbReference>
<feature type="transmembrane region" description="Helical" evidence="4">
    <location>
        <begin position="1027"/>
        <end position="1050"/>
    </location>
</feature>
<dbReference type="EMBL" id="JAKIKS010000187">
    <property type="protein sequence ID" value="MCL1127650.1"/>
    <property type="molecule type" value="Genomic_DNA"/>
</dbReference>
<comment type="subcellular location">
    <subcellularLocation>
        <location evidence="1">Secreted</location>
    </subcellularLocation>
</comment>
<evidence type="ECO:0000256" key="1">
    <source>
        <dbReference type="ARBA" id="ARBA00004613"/>
    </source>
</evidence>
<dbReference type="InterPro" id="IPR011070">
    <property type="entry name" value="Globular_prot_asu/bsu"/>
</dbReference>
<evidence type="ECO:0000313" key="6">
    <source>
        <dbReference type="EMBL" id="MCL1127650.1"/>
    </source>
</evidence>
<evidence type="ECO:0000259" key="5">
    <source>
        <dbReference type="Pfam" id="PF09119"/>
    </source>
</evidence>
<dbReference type="Gene3D" id="4.10.1330.10">
    <property type="entry name" value="non globular Virulence effector SptP domain"/>
    <property type="match status" value="1"/>
</dbReference>
<dbReference type="Pfam" id="PF09119">
    <property type="entry name" value="SicP-binding"/>
    <property type="match status" value="1"/>
</dbReference>
<dbReference type="InterPro" id="IPR015203">
    <property type="entry name" value="SptP_N"/>
</dbReference>
<evidence type="ECO:0000256" key="4">
    <source>
        <dbReference type="SAM" id="Phobius"/>
    </source>
</evidence>
<accession>A0ABT0LJL9</accession>
<protein>
    <recommendedName>
        <fullName evidence="5">Secreted effector protein SptP N-terminal domain-containing protein</fullName>
    </recommendedName>
</protein>
<keyword evidence="4" id="KW-0812">Transmembrane</keyword>
<keyword evidence="3" id="KW-0843">Virulence</keyword>
<evidence type="ECO:0000256" key="2">
    <source>
        <dbReference type="ARBA" id="ARBA00022525"/>
    </source>
</evidence>
<name>A0ABT0LJL9_9GAMM</name>
<evidence type="ECO:0000256" key="3">
    <source>
        <dbReference type="ARBA" id="ARBA00023026"/>
    </source>
</evidence>
<feature type="domain" description="Secreted effector protein SptP N-terminal" evidence="5">
    <location>
        <begin position="35"/>
        <end position="120"/>
    </location>
</feature>
<gene>
    <name evidence="6" type="ORF">L2764_25055</name>
</gene>
<proteinExistence type="predicted"/>
<dbReference type="Proteomes" id="UP001203423">
    <property type="component" value="Unassembled WGS sequence"/>
</dbReference>
<sequence length="1221" mass="134366">MTLDLSRFSQIPQNELSDTPMHVSATETGTQLITAKMGFKEKVLSTLSHIPLLKDLTAVQEHVDNSKVKNKNAVTQFLAAISERHGQDVSSVIKESPLIDVNGAKPLTERTVKTLMDLAETHVDIKALQTAIANQANPLTVKDLPIAPNAPNEEDGFIHVLAPAPKKIPQLPQVGTQHHQDFSQKLSQFQEAKIPQTLTLDLGWFAATDTKTTAIQTKLDRYNELLNQTDIPTKVAQILVNADPSAPVPAKATIFQSLFLTYKPTANALLSLLQQIDHEYNGVEKPDAVNVLYQNALKEYKKAQQFSLVFNELKKGYEQELHTEIKEFHNSLPDTLQRGLTTQQIHTCFDLFHQLPIEEPRVALKERLSAAIYKGVNLPKVELLTQLITHFSPDLSLEETLPHLKDAQQAGAALKLFKDSNRWAEACLQQDLKQVRQEFKPVQEAKQLTQQFKVLITPRKEQQKGFLTPEITQNLLQQLDPKSGVQQTSTGFQIITQSEAGLAEAAHQFLTIEQRLYSLSPKMALSRALANNSGITENELFDLFKQNPQQYTADLKILVELNKQYIQDIKHLITQLPGDQLLTKQLQQKLTGMETIAQFNEQLLTSMDALNQEFTAIKALTRTKAITQTISEGVKSLKSAKAQANQAKYIEFTTTLKDRNNQLRTILTMKAKLDPNNPKDQPAIAMFDEGIKQNKLEYHKTLLELKQFDTQAPKLGGYPHQGAYNSFDAWQSWAGQTFAGELSPKYQASMQELILERQLANNNMSSVKEAYGHLYQKYSGGALESLENLAIPETKDMVERVKIAATNLHAWAMNHPVEARELAGDLTQAYNIISSSPGTFGTEFANFVKTSWQTGTVENQVTDVLLGKRELIPTEAGLEMTPEMIALLHMARLAPYVAGAAQGASGQGIGARLLTGVAGHFIPGGKLLTGAIGGLMEVKAQKIAAQQVVKHRDTEVMANALMHAINSTGGLKARTAQMGTYMAQRNAVQSLGTVNRDVFEVGTKGAVNRFVTDMTNWWQFSSTKAKVATFAITATSIVAMSAAAVGFGLLTVGTGGAAAIILAAILGVGGATAGIFTSQSLLNWLASVPFADPLGLKEAQAKVKEAMTEQRLNEALNKIKLNKSDAIKALNIDENKKAEMLKALNKEPESTQSAIFQQLILQQAQTTQTQLDNGITESDPTIIEKAQQALKGYGFSTEQLQHTLSIMTQVFVSTPVENVKV</sequence>